<dbReference type="GO" id="GO:0007189">
    <property type="term" value="P:adenylate cyclase-activating G protein-coupled receptor signaling pathway"/>
    <property type="evidence" value="ECO:0007669"/>
    <property type="project" value="TreeGrafter"/>
</dbReference>
<keyword evidence="2 6" id="KW-0812">Transmembrane</keyword>
<sequence length="575" mass="63940">MADANEAKQYGLGTAALVCCIVSLLTSIICMYWFCRMEKRFRHRLVMILIYGDLMRGTWLFVFAVISLARGTVTTRSTFCQVSGFLVQYGTQTSDYAVLIMALHSAVQVFYPSTLVSSDGLYPYRRYVYAGAFVIPTLMAGLAFANPGYAYVSQGAFCNLPIRPFWYRLALSWVPRYIIILTIIGLAIAIYTHVGFEFRAYSNVDQSLQSLKTSDGTTAPQTGTQKDVEMKDITFELSTMHSRPQPHRRHSSTGHDVFTSQHLASSAPALNSGATSEMHRVSSETDKTALSMPGSTLNTSRSRTNAVRPALVAIISGCSITAPISPLDRSSQSTKRSSDAESVASTSSSSTSTRTPSPSAPSQDRLAKQRQRIHRQLRLMFIYPLVYTLMWVIPFVMHCMNYWDKWAMDPIEFLRIGSAICITLMGFVDALIFSIREKPWRGIEGSDGTFWGSFACWRYKAATDEEGEWIPGQEGQNTSTGIGAAAGRTRGSTSYRTSASGDYARVAAEQARARLDLEREERFAALEFKQRVGLREYGRGNEADKDKKGHGKLDVGDSGEGQMYDDNWLEDDIQK</sequence>
<proteinExistence type="predicted"/>
<feature type="compositionally biased region" description="Low complexity" evidence="5">
    <location>
        <begin position="478"/>
        <end position="494"/>
    </location>
</feature>
<evidence type="ECO:0000313" key="9">
    <source>
        <dbReference type="EMBL" id="KAF9694339.1"/>
    </source>
</evidence>
<dbReference type="EMBL" id="RZGK01000013">
    <property type="protein sequence ID" value="KAF9694339.1"/>
    <property type="molecule type" value="Genomic_DNA"/>
</dbReference>
<dbReference type="Pfam" id="PF11710">
    <property type="entry name" value="Git3"/>
    <property type="match status" value="1"/>
</dbReference>
<evidence type="ECO:0000256" key="5">
    <source>
        <dbReference type="SAM" id="MobiDB-lite"/>
    </source>
</evidence>
<evidence type="ECO:0000256" key="6">
    <source>
        <dbReference type="SAM" id="Phobius"/>
    </source>
</evidence>
<evidence type="ECO:0000256" key="2">
    <source>
        <dbReference type="ARBA" id="ARBA00022692"/>
    </source>
</evidence>
<feature type="transmembrane region" description="Helical" evidence="6">
    <location>
        <begin position="127"/>
        <end position="145"/>
    </location>
</feature>
<dbReference type="InterPro" id="IPR022596">
    <property type="entry name" value="GPR1/2/3_C"/>
</dbReference>
<dbReference type="Proteomes" id="UP000651452">
    <property type="component" value="Unassembled WGS sequence"/>
</dbReference>
<dbReference type="PANTHER" id="PTHR23112:SF37">
    <property type="entry name" value="G PROTEIN-COUPLED RECEPTOR GPR1"/>
    <property type="match status" value="1"/>
</dbReference>
<dbReference type="Pfam" id="PF11970">
    <property type="entry name" value="GPR_Gpa2_C"/>
    <property type="match status" value="1"/>
</dbReference>
<feature type="transmembrane region" description="Helical" evidence="6">
    <location>
        <begin position="46"/>
        <end position="69"/>
    </location>
</feature>
<feature type="transmembrane region" description="Helical" evidence="6">
    <location>
        <begin position="377"/>
        <end position="396"/>
    </location>
</feature>
<dbReference type="GO" id="GO:0004930">
    <property type="term" value="F:G protein-coupled receptor activity"/>
    <property type="evidence" value="ECO:0007669"/>
    <property type="project" value="TreeGrafter"/>
</dbReference>
<feature type="compositionally biased region" description="Polar residues" evidence="5">
    <location>
        <begin position="211"/>
        <end position="225"/>
    </location>
</feature>
<feature type="compositionally biased region" description="Low complexity" evidence="5">
    <location>
        <begin position="340"/>
        <end position="362"/>
    </location>
</feature>
<evidence type="ECO:0000256" key="1">
    <source>
        <dbReference type="ARBA" id="ARBA00004141"/>
    </source>
</evidence>
<dbReference type="OrthoDB" id="5368598at2759"/>
<feature type="compositionally biased region" description="Basic and acidic residues" evidence="5">
    <location>
        <begin position="277"/>
        <end position="287"/>
    </location>
</feature>
<reference evidence="9" key="1">
    <citation type="submission" date="2018-12" db="EMBL/GenBank/DDBJ databases">
        <authorList>
            <person name="Syme R.A."/>
            <person name="Farfan-Caceres L."/>
            <person name="Lichtenzveig J."/>
        </authorList>
    </citation>
    <scope>NUCLEOTIDE SEQUENCE</scope>
    <source>
        <strain evidence="9">Al4</strain>
    </source>
</reference>
<evidence type="ECO:0000259" key="8">
    <source>
        <dbReference type="Pfam" id="PF11970"/>
    </source>
</evidence>
<feature type="transmembrane region" description="Helical" evidence="6">
    <location>
        <begin position="165"/>
        <end position="191"/>
    </location>
</feature>
<dbReference type="PANTHER" id="PTHR23112">
    <property type="entry name" value="G PROTEIN-COUPLED RECEPTOR 157-RELATED"/>
    <property type="match status" value="1"/>
</dbReference>
<feature type="transmembrane region" description="Helical" evidence="6">
    <location>
        <begin position="96"/>
        <end position="115"/>
    </location>
</feature>
<feature type="region of interest" description="Disordered" evidence="5">
    <location>
        <begin position="537"/>
        <end position="575"/>
    </location>
</feature>
<keyword evidence="3 6" id="KW-1133">Transmembrane helix</keyword>
<feature type="region of interest" description="Disordered" evidence="5">
    <location>
        <begin position="269"/>
        <end position="303"/>
    </location>
</feature>
<feature type="transmembrane region" description="Helical" evidence="6">
    <location>
        <begin position="12"/>
        <end position="34"/>
    </location>
</feature>
<dbReference type="AlphaFoldDB" id="A0A8H7IY01"/>
<gene>
    <name evidence="9" type="ORF">EKO04_007352</name>
</gene>
<comment type="subcellular location">
    <subcellularLocation>
        <location evidence="1">Membrane</location>
        <topology evidence="1">Multi-pass membrane protein</topology>
    </subcellularLocation>
</comment>
<feature type="compositionally biased region" description="Polar residues" evidence="5">
    <location>
        <begin position="293"/>
        <end position="303"/>
    </location>
</feature>
<evidence type="ECO:0000256" key="4">
    <source>
        <dbReference type="ARBA" id="ARBA00023136"/>
    </source>
</evidence>
<dbReference type="GO" id="GO:0005886">
    <property type="term" value="C:plasma membrane"/>
    <property type="evidence" value="ECO:0007669"/>
    <property type="project" value="TreeGrafter"/>
</dbReference>
<dbReference type="InterPro" id="IPR023041">
    <property type="entry name" value="Glucose_rcpt_Git3-like_N"/>
</dbReference>
<feature type="domain" description="G protein-coupled receptor GPR1/2/3 C-terminal" evidence="8">
    <location>
        <begin position="368"/>
        <end position="441"/>
    </location>
</feature>
<evidence type="ECO:0008006" key="11">
    <source>
        <dbReference type="Google" id="ProtNLM"/>
    </source>
</evidence>
<protein>
    <recommendedName>
        <fullName evidence="11">G protein-coupled glucose receptor regulating Gpa2-domain-containing protein</fullName>
    </recommendedName>
</protein>
<feature type="compositionally biased region" description="Basic and acidic residues" evidence="5">
    <location>
        <begin position="537"/>
        <end position="555"/>
    </location>
</feature>
<feature type="region of interest" description="Disordered" evidence="5">
    <location>
        <begin position="325"/>
        <end position="368"/>
    </location>
</feature>
<feature type="region of interest" description="Disordered" evidence="5">
    <location>
        <begin position="211"/>
        <end position="230"/>
    </location>
</feature>
<feature type="domain" description="Glucose receptor Git3-like N-terminal" evidence="7">
    <location>
        <begin position="15"/>
        <end position="199"/>
    </location>
</feature>
<dbReference type="Gene3D" id="1.20.1070.10">
    <property type="entry name" value="Rhodopsin 7-helix transmembrane proteins"/>
    <property type="match status" value="1"/>
</dbReference>
<comment type="caution">
    <text evidence="9">The sequence shown here is derived from an EMBL/GenBank/DDBJ whole genome shotgun (WGS) entry which is preliminary data.</text>
</comment>
<evidence type="ECO:0000313" key="10">
    <source>
        <dbReference type="Proteomes" id="UP000651452"/>
    </source>
</evidence>
<accession>A0A8H7IY01</accession>
<feature type="region of interest" description="Disordered" evidence="5">
    <location>
        <begin position="469"/>
        <end position="496"/>
    </location>
</feature>
<keyword evidence="4 6" id="KW-0472">Membrane</keyword>
<name>A0A8H7IY01_9PLEO</name>
<reference evidence="9" key="2">
    <citation type="submission" date="2020-09" db="EMBL/GenBank/DDBJ databases">
        <title>Reference genome assembly for Australian Ascochyta lentis isolate Al4.</title>
        <authorList>
            <person name="Lee R.C."/>
            <person name="Farfan-Caceres L.M."/>
            <person name="Debler J.W."/>
            <person name="Williams A.H."/>
            <person name="Henares B.M."/>
        </authorList>
    </citation>
    <scope>NUCLEOTIDE SEQUENCE</scope>
    <source>
        <strain evidence="9">Al4</strain>
    </source>
</reference>
<feature type="transmembrane region" description="Helical" evidence="6">
    <location>
        <begin position="416"/>
        <end position="435"/>
    </location>
</feature>
<organism evidence="9 10">
    <name type="scientific">Ascochyta lentis</name>
    <dbReference type="NCBI Taxonomy" id="205686"/>
    <lineage>
        <taxon>Eukaryota</taxon>
        <taxon>Fungi</taxon>
        <taxon>Dikarya</taxon>
        <taxon>Ascomycota</taxon>
        <taxon>Pezizomycotina</taxon>
        <taxon>Dothideomycetes</taxon>
        <taxon>Pleosporomycetidae</taxon>
        <taxon>Pleosporales</taxon>
        <taxon>Pleosporineae</taxon>
        <taxon>Didymellaceae</taxon>
        <taxon>Ascochyta</taxon>
    </lineage>
</organism>
<keyword evidence="10" id="KW-1185">Reference proteome</keyword>
<evidence type="ECO:0000259" key="7">
    <source>
        <dbReference type="Pfam" id="PF11710"/>
    </source>
</evidence>
<dbReference type="SUPFAM" id="SSF81321">
    <property type="entry name" value="Family A G protein-coupled receptor-like"/>
    <property type="match status" value="1"/>
</dbReference>
<evidence type="ECO:0000256" key="3">
    <source>
        <dbReference type="ARBA" id="ARBA00022989"/>
    </source>
</evidence>